<dbReference type="OrthoDB" id="5082783at2759"/>
<dbReference type="eggNOG" id="ENOG502RKPI">
    <property type="taxonomic scope" value="Eukaryota"/>
</dbReference>
<feature type="compositionally biased region" description="Low complexity" evidence="1">
    <location>
        <begin position="67"/>
        <end position="81"/>
    </location>
</feature>
<name>G3J5E4_CORMM</name>
<dbReference type="AlphaFoldDB" id="G3J5E4"/>
<evidence type="ECO:0000256" key="1">
    <source>
        <dbReference type="SAM" id="MobiDB-lite"/>
    </source>
</evidence>
<keyword evidence="3" id="KW-1185">Reference proteome</keyword>
<evidence type="ECO:0000313" key="3">
    <source>
        <dbReference type="Proteomes" id="UP000001610"/>
    </source>
</evidence>
<dbReference type="RefSeq" id="XP_006665882.1">
    <property type="nucleotide sequence ID" value="XM_006665819.1"/>
</dbReference>
<feature type="region of interest" description="Disordered" evidence="1">
    <location>
        <begin position="67"/>
        <end position="110"/>
    </location>
</feature>
<dbReference type="GeneID" id="18162694"/>
<evidence type="ECO:0000313" key="2">
    <source>
        <dbReference type="EMBL" id="EGX96005.1"/>
    </source>
</evidence>
<dbReference type="KEGG" id="cmt:CCM_00660"/>
<reference evidence="2 3" key="1">
    <citation type="journal article" date="2011" name="Genome Biol.">
        <title>Genome sequence of the insect pathogenic fungus Cordyceps militaris, a valued traditional Chinese medicine.</title>
        <authorList>
            <person name="Zheng P."/>
            <person name="Xia Y."/>
            <person name="Xiao G."/>
            <person name="Xiong C."/>
            <person name="Hu X."/>
            <person name="Zhang S."/>
            <person name="Zheng H."/>
            <person name="Huang Y."/>
            <person name="Zhou Y."/>
            <person name="Wang S."/>
            <person name="Zhao G.P."/>
            <person name="Liu X."/>
            <person name="St Leger R.J."/>
            <person name="Wang C."/>
        </authorList>
    </citation>
    <scope>NUCLEOTIDE SEQUENCE [LARGE SCALE GENOMIC DNA]</scope>
    <source>
        <strain evidence="2 3">CM01</strain>
    </source>
</reference>
<feature type="region of interest" description="Disordered" evidence="1">
    <location>
        <begin position="14"/>
        <end position="51"/>
    </location>
</feature>
<dbReference type="VEuPathDB" id="FungiDB:CCM_00660"/>
<proteinExistence type="predicted"/>
<feature type="compositionally biased region" description="Polar residues" evidence="1">
    <location>
        <begin position="92"/>
        <end position="110"/>
    </location>
</feature>
<gene>
    <name evidence="2" type="ORF">CCM_00660</name>
</gene>
<dbReference type="Proteomes" id="UP000001610">
    <property type="component" value="Unassembled WGS sequence"/>
</dbReference>
<accession>G3J5E4</accession>
<dbReference type="InParanoid" id="G3J5E4"/>
<organism evidence="2 3">
    <name type="scientific">Cordyceps militaris (strain CM01)</name>
    <name type="common">Caterpillar fungus</name>
    <dbReference type="NCBI Taxonomy" id="983644"/>
    <lineage>
        <taxon>Eukaryota</taxon>
        <taxon>Fungi</taxon>
        <taxon>Dikarya</taxon>
        <taxon>Ascomycota</taxon>
        <taxon>Pezizomycotina</taxon>
        <taxon>Sordariomycetes</taxon>
        <taxon>Hypocreomycetidae</taxon>
        <taxon>Hypocreales</taxon>
        <taxon>Cordycipitaceae</taxon>
        <taxon>Cordyceps</taxon>
    </lineage>
</organism>
<sequence length="501" mass="54089">MPYLSRRTVRGLLARSRTRHSSSCQESLPAPCTASVPGKIESPDAPTTSACAPAGVAAAASLTSSTHAVTAREGSSSSSSSSPPPVSLALLGSQTTGEQQTHSSESTQPSSTAIAYLEAGIPITGTDAAPPPVFAPLVSGHVATTDSPPYEFNGLFAVPASSYNPPMTSSAPPLYQPRAAEDEVFPQLAFTPFHRNALAARSGEQVEHELPGDDRFPSFAGSRVVNGSWLSGRFEPFTVGGRTFFCPVDLLLRYPHWQLLLSLERPAHGWVLSTTIDPAIFALVLEALISPAGFDGTEPGLSLVKLALAARQAHDWGMDREVFKLVASVRRFVARRVLYRNPHRPDAQGVMDHHYFVHRSEDIVRAWRVARRAPPALQACLAPAELVQLYALAVPRDLWPALTAEFCDEFAAQIDLAARLRVVPEEVDYHDWWLRWFRLAGCLDYDWIADVPDVLNLFFRSQEEAAQANADQDRIVQATEGAAVDGMPAAPRGATAAAEGP</sequence>
<dbReference type="EMBL" id="JH126399">
    <property type="protein sequence ID" value="EGX96005.1"/>
    <property type="molecule type" value="Genomic_DNA"/>
</dbReference>
<dbReference type="OMA" id="HYFVHRS"/>
<protein>
    <submittedName>
        <fullName evidence="2">Uncharacterized protein</fullName>
    </submittedName>
</protein>
<dbReference type="HOGENOM" id="CLU_555459_0_0_1"/>